<dbReference type="RefSeq" id="WP_307561337.1">
    <property type="nucleotide sequence ID" value="NZ_JAUSQU010000001.1"/>
</dbReference>
<reference evidence="1 2" key="1">
    <citation type="submission" date="2023-07" db="EMBL/GenBank/DDBJ databases">
        <title>Sequencing the genomes of 1000 actinobacteria strains.</title>
        <authorList>
            <person name="Klenk H.-P."/>
        </authorList>
    </citation>
    <scope>NUCLEOTIDE SEQUENCE [LARGE SCALE GENOMIC DNA]</scope>
    <source>
        <strain evidence="1 2">DSM 46740</strain>
    </source>
</reference>
<keyword evidence="2" id="KW-1185">Reference proteome</keyword>
<evidence type="ECO:0008006" key="3">
    <source>
        <dbReference type="Google" id="ProtNLM"/>
    </source>
</evidence>
<organism evidence="1 2">
    <name type="scientific">Streptosporangium lutulentum</name>
    <dbReference type="NCBI Taxonomy" id="1461250"/>
    <lineage>
        <taxon>Bacteria</taxon>
        <taxon>Bacillati</taxon>
        <taxon>Actinomycetota</taxon>
        <taxon>Actinomycetes</taxon>
        <taxon>Streptosporangiales</taxon>
        <taxon>Streptosporangiaceae</taxon>
        <taxon>Streptosporangium</taxon>
    </lineage>
</organism>
<evidence type="ECO:0000313" key="2">
    <source>
        <dbReference type="Proteomes" id="UP001225356"/>
    </source>
</evidence>
<dbReference type="Proteomes" id="UP001225356">
    <property type="component" value="Unassembled WGS sequence"/>
</dbReference>
<comment type="caution">
    <text evidence="1">The sequence shown here is derived from an EMBL/GenBank/DDBJ whole genome shotgun (WGS) entry which is preliminary data.</text>
</comment>
<accession>A0ABT9QH04</accession>
<evidence type="ECO:0000313" key="1">
    <source>
        <dbReference type="EMBL" id="MDP9845583.1"/>
    </source>
</evidence>
<gene>
    <name evidence="1" type="ORF">J2853_004794</name>
</gene>
<protein>
    <recommendedName>
        <fullName evidence="3">Immunity protein 49</fullName>
    </recommendedName>
</protein>
<name>A0ABT9QH04_9ACTN</name>
<dbReference type="InterPro" id="IPR029074">
    <property type="entry name" value="Imm49"/>
</dbReference>
<dbReference type="Pfam" id="PF15575">
    <property type="entry name" value="Imm49"/>
    <property type="match status" value="2"/>
</dbReference>
<sequence>MRIERHRVGEAVVAAAREDFTNRIGSQVRSMSKAGPMTTWEWWLISKEFLDYLGALSVETPDLDTPEAKAVLEDAAEAAAGAVAYAAYYPHNDFQVFLNYVNFGVGYESGSEGTRESVTADQWLDAFCLAVLSGKAEWHGEAFHFARKPPQEGGAGRPAVELVNGLMAYVNGVTGDDADHPPSRERKLAALDAALARIRTLDDEIGESLLDHPRSTALHALRALTAGDPEAFRTGLATLLLPYSALPGPGATPRTLLPLLPLALAALAYRREGWQPPIDTGYLPRALVTGFESAGPRVQEYGRNRRPEAVAALATGPVVFERPGNPQVLNPESLVLVERYTEEAFTPVAGEPLKAWKLSSAVNYQKILFQRRASLSADVTDPQVENLRLASQLGAALFRTTLAEPGTDVDVTINGQALTYPAYHGDEAGPGLWHTATNLALITGAREDLAPLVLAGSIVLGKDNSAFASYRQALHDYLRGAAPEPATDRALLDCEKARTWGFFPPPAVLFSQLVEGDEESFNLALLDALTAHRDHHEVADRADDPDAAINLDILALACHARRRGWNIQVTSPYLPPRLLHEAEPR</sequence>
<proteinExistence type="predicted"/>
<dbReference type="EMBL" id="JAUSQU010000001">
    <property type="protein sequence ID" value="MDP9845583.1"/>
    <property type="molecule type" value="Genomic_DNA"/>
</dbReference>